<evidence type="ECO:0000256" key="1">
    <source>
        <dbReference type="ARBA" id="ARBA00006049"/>
    </source>
</evidence>
<accession>A0AAF3FK72</accession>
<dbReference type="PROSITE" id="PS00028">
    <property type="entry name" value="ZINC_FINGER_C2H2_1"/>
    <property type="match status" value="2"/>
</dbReference>
<keyword evidence="2" id="KW-0479">Metal-binding</keyword>
<dbReference type="SMART" id="SM00054">
    <property type="entry name" value="EFh"/>
    <property type="match status" value="3"/>
</dbReference>
<reference evidence="10" key="1">
    <citation type="submission" date="2024-02" db="UniProtKB">
        <authorList>
            <consortium name="WormBaseParasite"/>
        </authorList>
    </citation>
    <scope>IDENTIFICATION</scope>
</reference>
<dbReference type="PROSITE" id="PS00018">
    <property type="entry name" value="EF_HAND_1"/>
    <property type="match status" value="2"/>
</dbReference>
<dbReference type="InterPro" id="IPR018247">
    <property type="entry name" value="EF_Hand_1_Ca_BS"/>
</dbReference>
<comment type="similarity">
    <text evidence="1">Belongs to the recoverin family.</text>
</comment>
<dbReference type="WBParaSite" id="MBELARI_LOCUS7519.1">
    <property type="protein sequence ID" value="MBELARI_LOCUS7519.1"/>
    <property type="gene ID" value="MBELARI_LOCUS7519"/>
</dbReference>
<feature type="domain" description="EF-hand" evidence="8">
    <location>
        <begin position="1229"/>
        <end position="1264"/>
    </location>
</feature>
<dbReference type="InterPro" id="IPR028846">
    <property type="entry name" value="Recoverin"/>
</dbReference>
<evidence type="ECO:0000256" key="4">
    <source>
        <dbReference type="ARBA" id="ARBA00022837"/>
    </source>
</evidence>
<dbReference type="GO" id="GO:0008270">
    <property type="term" value="F:zinc ion binding"/>
    <property type="evidence" value="ECO:0007669"/>
    <property type="project" value="UniProtKB-KW"/>
</dbReference>
<evidence type="ECO:0000256" key="5">
    <source>
        <dbReference type="PROSITE-ProRule" id="PRU00042"/>
    </source>
</evidence>
<dbReference type="PANTHER" id="PTHR23055:SF172">
    <property type="entry name" value="EF-HAND DOMAIN-CONTAINING PROTEIN"/>
    <property type="match status" value="1"/>
</dbReference>
<evidence type="ECO:0000313" key="10">
    <source>
        <dbReference type="WBParaSite" id="MBELARI_LOCUS7519.1"/>
    </source>
</evidence>
<evidence type="ECO:0000313" key="9">
    <source>
        <dbReference type="Proteomes" id="UP000887575"/>
    </source>
</evidence>
<feature type="compositionally biased region" description="Basic and acidic residues" evidence="6">
    <location>
        <begin position="657"/>
        <end position="667"/>
    </location>
</feature>
<evidence type="ECO:0000256" key="3">
    <source>
        <dbReference type="ARBA" id="ARBA00022737"/>
    </source>
</evidence>
<feature type="compositionally biased region" description="Acidic residues" evidence="6">
    <location>
        <begin position="628"/>
        <end position="640"/>
    </location>
</feature>
<keyword evidence="5" id="KW-0862">Zinc</keyword>
<feature type="domain" description="EF-hand" evidence="8">
    <location>
        <begin position="1277"/>
        <end position="1312"/>
    </location>
</feature>
<evidence type="ECO:0000259" key="8">
    <source>
        <dbReference type="PROSITE" id="PS50222"/>
    </source>
</evidence>
<feature type="region of interest" description="Disordered" evidence="6">
    <location>
        <begin position="343"/>
        <end position="363"/>
    </location>
</feature>
<dbReference type="GO" id="GO:0005509">
    <property type="term" value="F:calcium ion binding"/>
    <property type="evidence" value="ECO:0007669"/>
    <property type="project" value="InterPro"/>
</dbReference>
<dbReference type="Pfam" id="PF13202">
    <property type="entry name" value="EF-hand_5"/>
    <property type="match status" value="1"/>
</dbReference>
<keyword evidence="5" id="KW-0863">Zinc-finger</keyword>
<dbReference type="PROSITE" id="PS50222">
    <property type="entry name" value="EF_HAND_2"/>
    <property type="match status" value="3"/>
</dbReference>
<feature type="region of interest" description="Disordered" evidence="6">
    <location>
        <begin position="777"/>
        <end position="799"/>
    </location>
</feature>
<dbReference type="Gene3D" id="1.10.238.10">
    <property type="entry name" value="EF-hand"/>
    <property type="match status" value="1"/>
</dbReference>
<proteinExistence type="inferred from homology"/>
<feature type="compositionally biased region" description="Pro residues" evidence="6">
    <location>
        <begin position="449"/>
        <end position="461"/>
    </location>
</feature>
<evidence type="ECO:0000256" key="2">
    <source>
        <dbReference type="ARBA" id="ARBA00022723"/>
    </source>
</evidence>
<dbReference type="InterPro" id="IPR011992">
    <property type="entry name" value="EF-hand-dom_pair"/>
</dbReference>
<evidence type="ECO:0000259" key="7">
    <source>
        <dbReference type="PROSITE" id="PS50157"/>
    </source>
</evidence>
<keyword evidence="9" id="KW-1185">Reference proteome</keyword>
<feature type="domain" description="EF-hand" evidence="8">
    <location>
        <begin position="1193"/>
        <end position="1228"/>
    </location>
</feature>
<keyword evidence="4" id="KW-0106">Calcium</keyword>
<dbReference type="SMART" id="SM00355">
    <property type="entry name" value="ZnF_C2H2"/>
    <property type="match status" value="5"/>
</dbReference>
<evidence type="ECO:0000256" key="6">
    <source>
        <dbReference type="SAM" id="MobiDB-lite"/>
    </source>
</evidence>
<dbReference type="PRINTS" id="PR00450">
    <property type="entry name" value="RECOVERIN"/>
</dbReference>
<dbReference type="SUPFAM" id="SSF47473">
    <property type="entry name" value="EF-hand"/>
    <property type="match status" value="1"/>
</dbReference>
<dbReference type="Pfam" id="PF13499">
    <property type="entry name" value="EF-hand_7"/>
    <property type="match status" value="1"/>
</dbReference>
<dbReference type="Proteomes" id="UP000887575">
    <property type="component" value="Unassembled WGS sequence"/>
</dbReference>
<feature type="region of interest" description="Disordered" evidence="6">
    <location>
        <begin position="303"/>
        <end position="330"/>
    </location>
</feature>
<dbReference type="InterPro" id="IPR013087">
    <property type="entry name" value="Znf_C2H2_type"/>
</dbReference>
<feature type="region of interest" description="Disordered" evidence="6">
    <location>
        <begin position="444"/>
        <end position="464"/>
    </location>
</feature>
<feature type="compositionally biased region" description="Basic and acidic residues" evidence="6">
    <location>
        <begin position="303"/>
        <end position="319"/>
    </location>
</feature>
<name>A0AAF3FK72_9BILA</name>
<feature type="compositionally biased region" description="Acidic residues" evidence="6">
    <location>
        <begin position="349"/>
        <end position="359"/>
    </location>
</feature>
<keyword evidence="3" id="KW-0677">Repeat</keyword>
<dbReference type="PANTHER" id="PTHR23055">
    <property type="entry name" value="CALCIUM BINDING PROTEINS"/>
    <property type="match status" value="1"/>
</dbReference>
<dbReference type="PROSITE" id="PS50157">
    <property type="entry name" value="ZINC_FINGER_C2H2_2"/>
    <property type="match status" value="1"/>
</dbReference>
<dbReference type="CDD" id="cd00051">
    <property type="entry name" value="EFh"/>
    <property type="match status" value="2"/>
</dbReference>
<protein>
    <submittedName>
        <fullName evidence="10">Uncharacterized protein</fullName>
    </submittedName>
</protein>
<organism evidence="9 10">
    <name type="scientific">Mesorhabditis belari</name>
    <dbReference type="NCBI Taxonomy" id="2138241"/>
    <lineage>
        <taxon>Eukaryota</taxon>
        <taxon>Metazoa</taxon>
        <taxon>Ecdysozoa</taxon>
        <taxon>Nematoda</taxon>
        <taxon>Chromadorea</taxon>
        <taxon>Rhabditida</taxon>
        <taxon>Rhabditina</taxon>
        <taxon>Rhabditomorpha</taxon>
        <taxon>Rhabditoidea</taxon>
        <taxon>Rhabditidae</taxon>
        <taxon>Mesorhabditinae</taxon>
        <taxon>Mesorhabditis</taxon>
    </lineage>
</organism>
<sequence>MGKIRKKFQKNEAKLRPVAAYVPLKEDQIDFGRLEKAANTGSSEVQYLLRTQFSFKMVCRVCSTEFTTLPQIVTHKRKQCRMRMDTAGEEAIAEALLEIIDDQEKRDELLTLMQKPPRSKNTRDVVAASEKIDKQMLRKIPDSTRIVNGKQLCPSPRKQDLYRKDKLEAEKREISTVVMPKEPKEIEMEDFNLRVKKKEINSRIFEEAELPIMNRLSMHPSAVKFADLAAKKCMDKKCANEQEFIDLESLAYHITACHSLPHNVYQCLVCGIVFLEYTSLREHVGEEHSVILWRHKAHREAQVKTRKRKIDEPTPKNEMEFDPEEPTEKQRRIRRAFCRKSIQPQKVDESEEDEENEEDQRERKLLDKFSYRESMVRLVPQSIDVGLLEELEKASTSTTLPVHTWNVSRMVARKHLDFQKDAFENAIGWMIKTPKMRITRGNVQRGKAMPPPTVKPSPNQSPPAKILRETRSISRQSVKEVKVEPKEEIEQINTTDPRFELKLKISRKNFEIVPKKPRSQERGKVNGKRVLEDEEIVADIVDNLVKRVVRKEYKDSYKALFAKKKSTPEDPIETNRPQRVRQANTRYVDGKDFVVPATFRRGRGSANNTSKITPVKASPRKKAIEVKEESDENEEMETPELDGPFLDEGLDEDESLQEFKEDHELDDESIVKDVLESIVEKVAREQSVEEEEPMSTQRAKRSRKLPNWMEDEMLDIGQKYKPRTASSSESQSPKPTKRARKTKTPASKKLQTKRKYRKTQEKLGDSVVLPVTNGDETSNSFQIPMTPDSPFDSPGSSRRKQMLQGITDDSEAKILQVSQKNARGKVVEDMSLVPVYLTPYQRAQIFSHLVPIGMESDPNGPHRCKDCGAEFKNHKEGRRHVVSHVRVIRIRCTLCKVGSFFISDMRNHIMFKHCQRLDKTPAGAVDQSGRLPCMSQTAADSFIEFVDQANHGHVSYTSGKIISIISLKPYLPNARIEESILGPTRFSEHPLVIPDGVDPEIAANQGVLIPCPQEPESLPATRSTGSPAPLPSPLARRSILGKNGSPCPSVLASPPTRLAPILLPAAPLIDPSRPEFKRFPRLKDGDYLDVAETVEIVDKRGFFFGFFVFFLTASTSWPYVMGKGNSKPANEQKKKKANKKLLPEEIRELEERTYFSKKELKKWYKDFVRDCPTGELKIDEFQGIYKQFFPNGDPSKFAAFVFNVFDDNQDGHISFKEFIAALSITSRGTLDEKLDWAFSLYDVDKDGYITKDEMANIVDAIYSMIGNMLELPKDEDTPQKRVEKIFANMDKNYDGMLTREEFKEGSKADPWIVQALTMDMNSTTA</sequence>
<feature type="region of interest" description="Disordered" evidence="6">
    <location>
        <begin position="601"/>
        <end position="667"/>
    </location>
</feature>
<feature type="region of interest" description="Disordered" evidence="6">
    <location>
        <begin position="682"/>
        <end position="761"/>
    </location>
</feature>
<dbReference type="InterPro" id="IPR002048">
    <property type="entry name" value="EF_hand_dom"/>
</dbReference>
<feature type="domain" description="C2H2-type" evidence="7">
    <location>
        <begin position="265"/>
        <end position="289"/>
    </location>
</feature>
<dbReference type="FunFam" id="1.10.238.10:FF:000009">
    <property type="entry name" value="Visinin-like protein 1"/>
    <property type="match status" value="1"/>
</dbReference>